<keyword evidence="4 5" id="KW-0862">Zinc</keyword>
<dbReference type="AlphaFoldDB" id="A0A6J2JF60"/>
<dbReference type="GeneID" id="114240659"/>
<feature type="domain" description="C3H1-type" evidence="6">
    <location>
        <begin position="19"/>
        <end position="45"/>
    </location>
</feature>
<dbReference type="GO" id="GO:0008270">
    <property type="term" value="F:zinc ion binding"/>
    <property type="evidence" value="ECO:0007669"/>
    <property type="project" value="UniProtKB-KW"/>
</dbReference>
<dbReference type="GO" id="GO:0043484">
    <property type="term" value="P:regulation of RNA splicing"/>
    <property type="evidence" value="ECO:0007669"/>
    <property type="project" value="TreeGrafter"/>
</dbReference>
<keyword evidence="2" id="KW-0677">Repeat</keyword>
<keyword evidence="3 5" id="KW-0863">Zinc-finger</keyword>
<dbReference type="GO" id="GO:0003723">
    <property type="term" value="F:RNA binding"/>
    <property type="evidence" value="ECO:0007669"/>
    <property type="project" value="TreeGrafter"/>
</dbReference>
<gene>
    <name evidence="8" type="primary">LOC114240659</name>
</gene>
<dbReference type="KEGG" id="bman:114240659"/>
<dbReference type="PROSITE" id="PS50103">
    <property type="entry name" value="ZF_C3H1"/>
    <property type="match status" value="2"/>
</dbReference>
<dbReference type="Proteomes" id="UP000504629">
    <property type="component" value="Unplaced"/>
</dbReference>
<protein>
    <submittedName>
        <fullName evidence="8">Uncharacterized protein LOC114240659</fullName>
    </submittedName>
</protein>
<evidence type="ECO:0000256" key="4">
    <source>
        <dbReference type="ARBA" id="ARBA00022833"/>
    </source>
</evidence>
<dbReference type="InterPro" id="IPR000571">
    <property type="entry name" value="Znf_CCCH"/>
</dbReference>
<dbReference type="PANTHER" id="PTHR12675">
    <property type="entry name" value="MUSCLEBLIND-LIKE PROTEIN"/>
    <property type="match status" value="1"/>
</dbReference>
<dbReference type="Gene3D" id="3.30.1370.210">
    <property type="match status" value="1"/>
</dbReference>
<evidence type="ECO:0000256" key="5">
    <source>
        <dbReference type="PROSITE-ProRule" id="PRU00723"/>
    </source>
</evidence>
<proteinExistence type="predicted"/>
<keyword evidence="7" id="KW-1185">Reference proteome</keyword>
<accession>A0A6J2JF60</accession>
<dbReference type="OrthoDB" id="250836at2759"/>
<evidence type="ECO:0000259" key="6">
    <source>
        <dbReference type="PROSITE" id="PS50103"/>
    </source>
</evidence>
<sequence length="555" mass="60075">MINLLNMDGIMNDDNDKVILASRFCKDYIRGSCARENCKFIHEKPPRTLLKELFRFCHDYQNKGCYRTNCKFLHSTVEDEENFYHTGIFPRDSRNVAVCQAYIHGSCSNKDCKYKHPSDLISNEACNEAVTIHNITQPQFRIPLSTTLRDNDSPPGAKFRRITYEDTGIENQVLTPANICPNCECLDHKVKLLHDNISVLLKKITDLSEKNLQLTSMNEFLLEQTASVRTDQPCVITSRHGTSAPVSLATVSVTPVVSLAGALPTLVPAAATPNLTLAPAASRAQLLTPAPQILTVSTTQQLMGNSGALIVTSAGAQQLMQVSDSGTLMGGGQTVVAVPAQLTIAQPAQQLMSNASQTAVQQLVQQSALQSQLAPQHQAPQYATQQSVQHLAAQHSAQHLAQQSAQHLAAQQSVQHLAAQQSAQHLVAQQSAQHLAAQQNAQHLAAQQNAQHLAAQQNAQHLAAQQSAQHLAAAAQQSAQQLAAAAQQSAQQMVAQQSAQQLAAQQSQQLVPSAQQLVHQTSTQQITISSTSQPMAMANSQPIRFPIISQSILPH</sequence>
<evidence type="ECO:0000256" key="1">
    <source>
        <dbReference type="ARBA" id="ARBA00022723"/>
    </source>
</evidence>
<evidence type="ECO:0000313" key="7">
    <source>
        <dbReference type="Proteomes" id="UP000504629"/>
    </source>
</evidence>
<keyword evidence="1 5" id="KW-0479">Metal-binding</keyword>
<reference evidence="8" key="1">
    <citation type="submission" date="2025-08" db="UniProtKB">
        <authorList>
            <consortium name="RefSeq"/>
        </authorList>
    </citation>
    <scope>IDENTIFICATION</scope>
    <source>
        <tissue evidence="8">Silk gland</tissue>
    </source>
</reference>
<evidence type="ECO:0000256" key="3">
    <source>
        <dbReference type="ARBA" id="ARBA00022771"/>
    </source>
</evidence>
<name>A0A6J2JF60_BOMMA</name>
<feature type="zinc finger region" description="C3H1-type" evidence="5">
    <location>
        <begin position="93"/>
        <end position="119"/>
    </location>
</feature>
<dbReference type="PANTHER" id="PTHR12675:SF6">
    <property type="entry name" value="ZINC FINGER CCCH DOMAIN-CONTAINING PROTEIN 10"/>
    <property type="match status" value="1"/>
</dbReference>
<dbReference type="SMART" id="SM00356">
    <property type="entry name" value="ZnF_C3H1"/>
    <property type="match status" value="3"/>
</dbReference>
<dbReference type="RefSeq" id="XP_028027089.1">
    <property type="nucleotide sequence ID" value="XM_028171288.1"/>
</dbReference>
<evidence type="ECO:0000256" key="2">
    <source>
        <dbReference type="ARBA" id="ARBA00022737"/>
    </source>
</evidence>
<feature type="domain" description="C3H1-type" evidence="6">
    <location>
        <begin position="93"/>
        <end position="119"/>
    </location>
</feature>
<organism evidence="7 8">
    <name type="scientific">Bombyx mandarina</name>
    <name type="common">Wild silk moth</name>
    <name type="synonym">Wild silkworm</name>
    <dbReference type="NCBI Taxonomy" id="7092"/>
    <lineage>
        <taxon>Eukaryota</taxon>
        <taxon>Metazoa</taxon>
        <taxon>Ecdysozoa</taxon>
        <taxon>Arthropoda</taxon>
        <taxon>Hexapoda</taxon>
        <taxon>Insecta</taxon>
        <taxon>Pterygota</taxon>
        <taxon>Neoptera</taxon>
        <taxon>Endopterygota</taxon>
        <taxon>Lepidoptera</taxon>
        <taxon>Glossata</taxon>
        <taxon>Ditrysia</taxon>
        <taxon>Bombycoidea</taxon>
        <taxon>Bombycidae</taxon>
        <taxon>Bombycinae</taxon>
        <taxon>Bombyx</taxon>
    </lineage>
</organism>
<feature type="zinc finger region" description="C3H1-type" evidence="5">
    <location>
        <begin position="19"/>
        <end position="45"/>
    </location>
</feature>
<evidence type="ECO:0000313" key="8">
    <source>
        <dbReference type="RefSeq" id="XP_028027089.1"/>
    </source>
</evidence>